<dbReference type="CDD" id="cd17393">
    <property type="entry name" value="MFS_MosC_like"/>
    <property type="match status" value="1"/>
</dbReference>
<dbReference type="InterPro" id="IPR011701">
    <property type="entry name" value="MFS"/>
</dbReference>
<evidence type="ECO:0000256" key="3">
    <source>
        <dbReference type="ARBA" id="ARBA00022989"/>
    </source>
</evidence>
<evidence type="ECO:0000256" key="1">
    <source>
        <dbReference type="ARBA" id="ARBA00004651"/>
    </source>
</evidence>
<sequence length="401" mass="41226">MSVNPTDRVVPTSALVRARAGIFGIFGINGFLLAMWVVHIPSIEHRVGISHSTLGSLLLLLAVGAIAGMQLSGPLADRYGSRRMVILAGSGLAFATLGPGFATNTWQLGAALVVFGFANGALDVSMNSQAVEAEQLYRRPIMAAFHGMFSVGGVLGSVIGFGTLALDLPPYVTLSIASAIGLLAVWLCSRPLLPHVDVHAETASTTGKTHGRFSARVLALGTLAFVLMLAEGVANDWSALQVKEDLGVSNAVAALSFGAFSAMMTVGRFTADRISAAVGPVAVVRYGALLSSIGMLTVVVSGWLPLTLLGWALFGAGLSGCIPQIFTTAGNLGSGSAGTNMSRVVGMGYIGFLAGPATIGWVTTLVPLTTAMLIPFACVLVAAACAGVVRRDSPTAYRPHS</sequence>
<dbReference type="PANTHER" id="PTHR23514:SF13">
    <property type="entry name" value="INNER MEMBRANE PROTEIN YBJJ"/>
    <property type="match status" value="1"/>
</dbReference>
<dbReference type="Proteomes" id="UP000325576">
    <property type="component" value="Unassembled WGS sequence"/>
</dbReference>
<dbReference type="EMBL" id="JAECSB010000038">
    <property type="protein sequence ID" value="MBH5143555.1"/>
    <property type="molecule type" value="Genomic_DNA"/>
</dbReference>
<feature type="transmembrane region" description="Helical" evidence="5">
    <location>
        <begin position="368"/>
        <end position="389"/>
    </location>
</feature>
<feature type="transmembrane region" description="Helical" evidence="5">
    <location>
        <begin position="283"/>
        <end position="304"/>
    </location>
</feature>
<keyword evidence="2 5" id="KW-0812">Transmembrane</keyword>
<feature type="domain" description="Major facilitator superfamily (MFS) profile" evidence="6">
    <location>
        <begin position="15"/>
        <end position="394"/>
    </location>
</feature>
<feature type="transmembrane region" description="Helical" evidence="5">
    <location>
        <begin position="147"/>
        <end position="166"/>
    </location>
</feature>
<organism evidence="7 9">
    <name type="scientific">Rhodococcus erythropolis</name>
    <name type="common">Arthrobacter picolinophilus</name>
    <dbReference type="NCBI Taxonomy" id="1833"/>
    <lineage>
        <taxon>Bacteria</taxon>
        <taxon>Bacillati</taxon>
        <taxon>Actinomycetota</taxon>
        <taxon>Actinomycetes</taxon>
        <taxon>Mycobacteriales</taxon>
        <taxon>Nocardiaceae</taxon>
        <taxon>Rhodococcus</taxon>
        <taxon>Rhodococcus erythropolis group</taxon>
    </lineage>
</organism>
<dbReference type="GO" id="GO:0005886">
    <property type="term" value="C:plasma membrane"/>
    <property type="evidence" value="ECO:0007669"/>
    <property type="project" value="UniProtKB-SubCell"/>
</dbReference>
<evidence type="ECO:0000313" key="7">
    <source>
        <dbReference type="EMBL" id="KAB2585813.1"/>
    </source>
</evidence>
<dbReference type="Proteomes" id="UP000627573">
    <property type="component" value="Unassembled WGS sequence"/>
</dbReference>
<dbReference type="Gene3D" id="1.20.1250.20">
    <property type="entry name" value="MFS general substrate transporter like domains"/>
    <property type="match status" value="2"/>
</dbReference>
<comment type="caution">
    <text evidence="7">The sequence shown here is derived from an EMBL/GenBank/DDBJ whole genome shotgun (WGS) entry which is preliminary data.</text>
</comment>
<evidence type="ECO:0000256" key="5">
    <source>
        <dbReference type="SAM" id="Phobius"/>
    </source>
</evidence>
<dbReference type="Pfam" id="PF07690">
    <property type="entry name" value="MFS_1"/>
    <property type="match status" value="1"/>
</dbReference>
<feature type="transmembrane region" description="Helical" evidence="5">
    <location>
        <begin position="20"/>
        <end position="40"/>
    </location>
</feature>
<dbReference type="AlphaFoldDB" id="A0A0C3A8K7"/>
<feature type="transmembrane region" description="Helical" evidence="5">
    <location>
        <begin position="250"/>
        <end position="271"/>
    </location>
</feature>
<comment type="subcellular location">
    <subcellularLocation>
        <location evidence="1">Cell membrane</location>
        <topology evidence="1">Multi-pass membrane protein</topology>
    </subcellularLocation>
</comment>
<keyword evidence="3 5" id="KW-1133">Transmembrane helix</keyword>
<dbReference type="InterPro" id="IPR036259">
    <property type="entry name" value="MFS_trans_sf"/>
</dbReference>
<dbReference type="PANTHER" id="PTHR23514">
    <property type="entry name" value="BYPASS OF STOP CODON PROTEIN 6"/>
    <property type="match status" value="1"/>
</dbReference>
<name>A0A0C3A8K7_RHOER</name>
<evidence type="ECO:0000256" key="2">
    <source>
        <dbReference type="ARBA" id="ARBA00022692"/>
    </source>
</evidence>
<dbReference type="PROSITE" id="PS50850">
    <property type="entry name" value="MFS"/>
    <property type="match status" value="1"/>
</dbReference>
<keyword evidence="4 5" id="KW-0472">Membrane</keyword>
<feature type="transmembrane region" description="Helical" evidence="5">
    <location>
        <begin position="344"/>
        <end position="362"/>
    </location>
</feature>
<keyword evidence="10" id="KW-1185">Reference proteome</keyword>
<reference evidence="7 9" key="1">
    <citation type="journal article" date="2017" name="Poromechanics V (2013)">
        <title>Genomic Characterization of the Arsenic-Tolerant Actinobacterium, &lt;i&gt;Rhodococcus erythropolis&lt;/i&gt; S43.</title>
        <authorList>
            <person name="Retamal-Morales G."/>
            <person name="Mehnert M."/>
            <person name="Schwabe R."/>
            <person name="Tischler D."/>
            <person name="Schloemann M."/>
            <person name="Levican G.J."/>
        </authorList>
    </citation>
    <scope>NUCLEOTIDE SEQUENCE [LARGE SCALE GENOMIC DNA]</scope>
    <source>
        <strain evidence="7 9">S43</strain>
    </source>
</reference>
<dbReference type="GeneID" id="57486106"/>
<feature type="transmembrane region" description="Helical" evidence="5">
    <location>
        <begin position="213"/>
        <end position="230"/>
    </location>
</feature>
<dbReference type="InterPro" id="IPR020846">
    <property type="entry name" value="MFS_dom"/>
</dbReference>
<dbReference type="GO" id="GO:0022857">
    <property type="term" value="F:transmembrane transporter activity"/>
    <property type="evidence" value="ECO:0007669"/>
    <property type="project" value="InterPro"/>
</dbReference>
<reference evidence="8 10" key="2">
    <citation type="submission" date="2020-12" db="EMBL/GenBank/DDBJ databases">
        <title>Draft genome sequence of furan degrading bacterial strain FUR100.</title>
        <authorList>
            <person name="Woiski C."/>
        </authorList>
    </citation>
    <scope>NUCLEOTIDE SEQUENCE [LARGE SCALE GENOMIC DNA]</scope>
    <source>
        <strain evidence="8 10">FUR100</strain>
    </source>
</reference>
<evidence type="ECO:0000313" key="10">
    <source>
        <dbReference type="Proteomes" id="UP000627573"/>
    </source>
</evidence>
<dbReference type="KEGG" id="reb:XU06_18700"/>
<feature type="transmembrane region" description="Helical" evidence="5">
    <location>
        <begin position="172"/>
        <end position="193"/>
    </location>
</feature>
<accession>A0A0C3A8K7</accession>
<dbReference type="InterPro" id="IPR051788">
    <property type="entry name" value="MFS_Transporter"/>
</dbReference>
<protein>
    <submittedName>
        <fullName evidence="7">MFS transporter</fullName>
    </submittedName>
</protein>
<feature type="transmembrane region" description="Helical" evidence="5">
    <location>
        <begin position="310"/>
        <end position="332"/>
    </location>
</feature>
<evidence type="ECO:0000313" key="9">
    <source>
        <dbReference type="Proteomes" id="UP000325576"/>
    </source>
</evidence>
<feature type="transmembrane region" description="Helical" evidence="5">
    <location>
        <begin position="52"/>
        <end position="72"/>
    </location>
</feature>
<gene>
    <name evidence="7" type="ORF">BS297_08465</name>
    <name evidence="8" type="ORF">I3517_13120</name>
</gene>
<dbReference type="RefSeq" id="WP_019749231.1">
    <property type="nucleotide sequence ID" value="NZ_CP011295.1"/>
</dbReference>
<dbReference type="SUPFAM" id="SSF103473">
    <property type="entry name" value="MFS general substrate transporter"/>
    <property type="match status" value="1"/>
</dbReference>
<evidence type="ECO:0000313" key="8">
    <source>
        <dbReference type="EMBL" id="MBH5143555.1"/>
    </source>
</evidence>
<proteinExistence type="predicted"/>
<dbReference type="EMBL" id="MRBO01000280">
    <property type="protein sequence ID" value="KAB2585813.1"/>
    <property type="molecule type" value="Genomic_DNA"/>
</dbReference>
<evidence type="ECO:0000256" key="4">
    <source>
        <dbReference type="ARBA" id="ARBA00023136"/>
    </source>
</evidence>
<evidence type="ECO:0000259" key="6">
    <source>
        <dbReference type="PROSITE" id="PS50850"/>
    </source>
</evidence>